<dbReference type="SUPFAM" id="SSF53254">
    <property type="entry name" value="Phosphoglycerate mutase-like"/>
    <property type="match status" value="1"/>
</dbReference>
<dbReference type="GO" id="GO:0016791">
    <property type="term" value="F:phosphatase activity"/>
    <property type="evidence" value="ECO:0007669"/>
    <property type="project" value="TreeGrafter"/>
</dbReference>
<dbReference type="Pfam" id="PF00300">
    <property type="entry name" value="His_Phos_1"/>
    <property type="match status" value="1"/>
</dbReference>
<gene>
    <name evidence="1" type="ORF">A3A34_00890</name>
</gene>
<sequence>MVKTIYLMRHGESEDNVVDDNALKGSSALLTERGREQARFVARRCAELDIDVVIGSTYPRAKETADIINERIKKPIEYTDIFVERMNPSEWYGKKKEGAKRLHALDSSLHISGFQHSDEETAEELLARTEKALKYLEDRPESNILLVSHAMFLRAFMARILFREDVTIREIAQCVRVMKLANTGLSILQHNQDDPYGPWRLVCWNDHAHLG</sequence>
<comment type="caution">
    <text evidence="1">The sequence shown here is derived from an EMBL/GenBank/DDBJ whole genome shotgun (WGS) entry which is preliminary data.</text>
</comment>
<dbReference type="InterPro" id="IPR013078">
    <property type="entry name" value="His_Pase_superF_clade-1"/>
</dbReference>
<protein>
    <recommendedName>
        <fullName evidence="3">Phosphoglycerate mutase</fullName>
    </recommendedName>
</protein>
<reference evidence="1 2" key="1">
    <citation type="journal article" date="2016" name="Nat. Commun.">
        <title>Thousands of microbial genomes shed light on interconnected biogeochemical processes in an aquifer system.</title>
        <authorList>
            <person name="Anantharaman K."/>
            <person name="Brown C.T."/>
            <person name="Hug L.A."/>
            <person name="Sharon I."/>
            <person name="Castelle C.J."/>
            <person name="Probst A.J."/>
            <person name="Thomas B.C."/>
            <person name="Singh A."/>
            <person name="Wilkins M.J."/>
            <person name="Karaoz U."/>
            <person name="Brodie E.L."/>
            <person name="Williams K.H."/>
            <person name="Hubbard S.S."/>
            <person name="Banfield J.F."/>
        </authorList>
    </citation>
    <scope>NUCLEOTIDE SEQUENCE [LARGE SCALE GENOMIC DNA]</scope>
</reference>
<dbReference type="Proteomes" id="UP000178587">
    <property type="component" value="Unassembled WGS sequence"/>
</dbReference>
<accession>A0A1F6ER61</accession>
<dbReference type="Gene3D" id="3.40.50.1240">
    <property type="entry name" value="Phosphoglycerate mutase-like"/>
    <property type="match status" value="1"/>
</dbReference>
<dbReference type="AlphaFoldDB" id="A0A1F6ER61"/>
<organism evidence="1 2">
    <name type="scientific">Candidatus Kaiserbacteria bacterium RIFCSPLOWO2_01_FULL_50_24</name>
    <dbReference type="NCBI Taxonomy" id="1798507"/>
    <lineage>
        <taxon>Bacteria</taxon>
        <taxon>Candidatus Kaiseribacteriota</taxon>
    </lineage>
</organism>
<dbReference type="InterPro" id="IPR029033">
    <property type="entry name" value="His_PPase_superfam"/>
</dbReference>
<dbReference type="EMBL" id="MFLU01000003">
    <property type="protein sequence ID" value="OGG76127.1"/>
    <property type="molecule type" value="Genomic_DNA"/>
</dbReference>
<name>A0A1F6ER61_9BACT</name>
<dbReference type="InterPro" id="IPR050275">
    <property type="entry name" value="PGM_Phosphatase"/>
</dbReference>
<dbReference type="SMART" id="SM00855">
    <property type="entry name" value="PGAM"/>
    <property type="match status" value="1"/>
</dbReference>
<dbReference type="InterPro" id="IPR001345">
    <property type="entry name" value="PG/BPGM_mutase_AS"/>
</dbReference>
<evidence type="ECO:0000313" key="2">
    <source>
        <dbReference type="Proteomes" id="UP000178587"/>
    </source>
</evidence>
<proteinExistence type="predicted"/>
<dbReference type="PROSITE" id="PS00175">
    <property type="entry name" value="PG_MUTASE"/>
    <property type="match status" value="1"/>
</dbReference>
<evidence type="ECO:0008006" key="3">
    <source>
        <dbReference type="Google" id="ProtNLM"/>
    </source>
</evidence>
<evidence type="ECO:0000313" key="1">
    <source>
        <dbReference type="EMBL" id="OGG76127.1"/>
    </source>
</evidence>
<dbReference type="STRING" id="1798507.A3A34_00890"/>
<dbReference type="PANTHER" id="PTHR48100">
    <property type="entry name" value="BROAD-SPECIFICITY PHOSPHATASE YOR283W-RELATED"/>
    <property type="match status" value="1"/>
</dbReference>
<dbReference type="CDD" id="cd07067">
    <property type="entry name" value="HP_PGM_like"/>
    <property type="match status" value="1"/>
</dbReference>